<accession>A0A8J5N4D7</accession>
<gene>
    <name evidence="2" type="primary">Ckl4-L2</name>
    <name evidence="2" type="ORF">Hamer_G008619</name>
</gene>
<keyword evidence="3" id="KW-1185">Reference proteome</keyword>
<name>A0A8J5N4D7_HOMAM</name>
<keyword evidence="2" id="KW-0418">Kinase</keyword>
<evidence type="ECO:0000313" key="2">
    <source>
        <dbReference type="EMBL" id="KAG7173096.1"/>
    </source>
</evidence>
<feature type="domain" description="Protein kinase" evidence="1">
    <location>
        <begin position="80"/>
        <end position="251"/>
    </location>
</feature>
<dbReference type="PROSITE" id="PS50011">
    <property type="entry name" value="PROTEIN_KINASE_DOM"/>
    <property type="match status" value="1"/>
</dbReference>
<protein>
    <submittedName>
        <fullName evidence="2">Casein kinase 1-like protein 4-like 2</fullName>
    </submittedName>
</protein>
<dbReference type="InterPro" id="IPR000719">
    <property type="entry name" value="Prot_kinase_dom"/>
</dbReference>
<dbReference type="Pfam" id="PF00069">
    <property type="entry name" value="Pkinase"/>
    <property type="match status" value="1"/>
</dbReference>
<keyword evidence="2" id="KW-0808">Transferase</keyword>
<comment type="caution">
    <text evidence="2">The sequence shown here is derived from an EMBL/GenBank/DDBJ whole genome shotgun (WGS) entry which is preliminary data.</text>
</comment>
<dbReference type="SUPFAM" id="SSF56112">
    <property type="entry name" value="Protein kinase-like (PK-like)"/>
    <property type="match status" value="1"/>
</dbReference>
<evidence type="ECO:0000259" key="1">
    <source>
        <dbReference type="PROSITE" id="PS50011"/>
    </source>
</evidence>
<dbReference type="Gene3D" id="1.10.510.10">
    <property type="entry name" value="Transferase(Phosphotransferase) domain 1"/>
    <property type="match status" value="1"/>
</dbReference>
<reference evidence="2" key="1">
    <citation type="journal article" date="2021" name="Sci. Adv.">
        <title>The American lobster genome reveals insights on longevity, neural, and immune adaptations.</title>
        <authorList>
            <person name="Polinski J.M."/>
            <person name="Zimin A.V."/>
            <person name="Clark K.F."/>
            <person name="Kohn A.B."/>
            <person name="Sadowski N."/>
            <person name="Timp W."/>
            <person name="Ptitsyn A."/>
            <person name="Khanna P."/>
            <person name="Romanova D.Y."/>
            <person name="Williams P."/>
            <person name="Greenwood S.J."/>
            <person name="Moroz L.L."/>
            <person name="Walt D.R."/>
            <person name="Bodnar A.G."/>
        </authorList>
    </citation>
    <scope>NUCLEOTIDE SEQUENCE</scope>
    <source>
        <strain evidence="2">GMGI-L3</strain>
    </source>
</reference>
<sequence>MTQFVFYLNAAQELVKPGIKRKATSSFLSSLNPKRMKLEEDTKNLKSSVVPVTTTVSSSTSSSSPVPTTSDIPKISWDNLHYQKINGGGLHGTTDHYNFTRDNGDTTEVIVKKLRNGNALPHEARILHELAGAGGAPLLFGVTTDPHALVMEFCPGITFTEALKQLDKKTCQQAYSSIVTAVQEFHKAGFNHLDLHDDNVLIDTSTAPFKCHIIDFGETQKLSDDDFFDRIARECDLSFLQRIKETIELTY</sequence>
<evidence type="ECO:0000313" key="3">
    <source>
        <dbReference type="Proteomes" id="UP000747542"/>
    </source>
</evidence>
<dbReference type="InterPro" id="IPR011009">
    <property type="entry name" value="Kinase-like_dom_sf"/>
</dbReference>
<organism evidence="2 3">
    <name type="scientific">Homarus americanus</name>
    <name type="common">American lobster</name>
    <dbReference type="NCBI Taxonomy" id="6706"/>
    <lineage>
        <taxon>Eukaryota</taxon>
        <taxon>Metazoa</taxon>
        <taxon>Ecdysozoa</taxon>
        <taxon>Arthropoda</taxon>
        <taxon>Crustacea</taxon>
        <taxon>Multicrustacea</taxon>
        <taxon>Malacostraca</taxon>
        <taxon>Eumalacostraca</taxon>
        <taxon>Eucarida</taxon>
        <taxon>Decapoda</taxon>
        <taxon>Pleocyemata</taxon>
        <taxon>Astacidea</taxon>
        <taxon>Nephropoidea</taxon>
        <taxon>Nephropidae</taxon>
        <taxon>Homarus</taxon>
    </lineage>
</organism>
<proteinExistence type="predicted"/>
<dbReference type="AlphaFoldDB" id="A0A8J5N4D7"/>
<dbReference type="EMBL" id="JAHLQT010010178">
    <property type="protein sequence ID" value="KAG7173096.1"/>
    <property type="molecule type" value="Genomic_DNA"/>
</dbReference>
<dbReference type="Proteomes" id="UP000747542">
    <property type="component" value="Unassembled WGS sequence"/>
</dbReference>
<dbReference type="GO" id="GO:0005524">
    <property type="term" value="F:ATP binding"/>
    <property type="evidence" value="ECO:0007669"/>
    <property type="project" value="InterPro"/>
</dbReference>
<dbReference type="GO" id="GO:0004672">
    <property type="term" value="F:protein kinase activity"/>
    <property type="evidence" value="ECO:0007669"/>
    <property type="project" value="InterPro"/>
</dbReference>